<keyword evidence="2" id="KW-0479">Metal-binding</keyword>
<feature type="compositionally biased region" description="Polar residues" evidence="9">
    <location>
        <begin position="1748"/>
        <end position="1771"/>
    </location>
</feature>
<feature type="region of interest" description="Disordered" evidence="9">
    <location>
        <begin position="1745"/>
        <end position="1827"/>
    </location>
</feature>
<dbReference type="InterPro" id="IPR003960">
    <property type="entry name" value="ATPase_AAA_CS"/>
</dbReference>
<organism evidence="11">
    <name type="scientific">Physcomitrium patens</name>
    <name type="common">Spreading-leaved earth moss</name>
    <name type="synonym">Physcomitrella patens</name>
    <dbReference type="NCBI Taxonomy" id="3218"/>
    <lineage>
        <taxon>Eukaryota</taxon>
        <taxon>Viridiplantae</taxon>
        <taxon>Streptophyta</taxon>
        <taxon>Embryophyta</taxon>
        <taxon>Bryophyta</taxon>
        <taxon>Bryophytina</taxon>
        <taxon>Bryopsida</taxon>
        <taxon>Funariidae</taxon>
        <taxon>Funariales</taxon>
        <taxon>Funariaceae</taxon>
        <taxon>Physcomitrium</taxon>
    </lineage>
</organism>
<dbReference type="RefSeq" id="XP_024382460.1">
    <property type="nucleotide sequence ID" value="XM_024526692.2"/>
</dbReference>
<feature type="domain" description="PHD-type" evidence="10">
    <location>
        <begin position="152"/>
        <end position="264"/>
    </location>
</feature>
<dbReference type="EnsemblPlants" id="Pp3c8_5410V3.2">
    <property type="protein sequence ID" value="Pp3c8_5410V3.2"/>
    <property type="gene ID" value="Pp3c8_5410"/>
</dbReference>
<dbReference type="GeneID" id="112285693"/>
<dbReference type="PROSITE" id="PS00674">
    <property type="entry name" value="AAA"/>
    <property type="match status" value="1"/>
</dbReference>
<proteinExistence type="inferred from homology"/>
<comment type="similarity">
    <text evidence="1">Belongs to the AAA ATPase family.</text>
</comment>
<keyword evidence="7" id="KW-0103">Bromodomain</keyword>
<dbReference type="GO" id="GO:0006337">
    <property type="term" value="P:nucleosome disassembly"/>
    <property type="evidence" value="ECO:0000318"/>
    <property type="project" value="GO_Central"/>
</dbReference>
<dbReference type="InterPro" id="IPR003593">
    <property type="entry name" value="AAA+_ATPase"/>
</dbReference>
<evidence type="ECO:0000256" key="3">
    <source>
        <dbReference type="ARBA" id="ARBA00022741"/>
    </source>
</evidence>
<keyword evidence="13" id="KW-1185">Reference proteome</keyword>
<dbReference type="EnsemblPlants" id="Pp3c8_5410V3.3">
    <property type="protein sequence ID" value="Pp3c8_5410V3.3"/>
    <property type="gene ID" value="Pp3c8_5410"/>
</dbReference>
<dbReference type="Gramene" id="Pp3c8_5410V3.1">
    <property type="protein sequence ID" value="Pp3c8_5410V3.1"/>
    <property type="gene ID" value="Pp3c8_5410"/>
</dbReference>
<evidence type="ECO:0000259" key="10">
    <source>
        <dbReference type="PROSITE" id="PS51805"/>
    </source>
</evidence>
<dbReference type="GO" id="GO:0016887">
    <property type="term" value="F:ATP hydrolysis activity"/>
    <property type="evidence" value="ECO:0000318"/>
    <property type="project" value="GO_Central"/>
</dbReference>
<evidence type="ECO:0000313" key="11">
    <source>
        <dbReference type="EMBL" id="PNR49283.1"/>
    </source>
</evidence>
<evidence type="ECO:0000256" key="4">
    <source>
        <dbReference type="ARBA" id="ARBA00022771"/>
    </source>
</evidence>
<reference evidence="11 13" key="1">
    <citation type="journal article" date="2008" name="Science">
        <title>The Physcomitrella genome reveals evolutionary insights into the conquest of land by plants.</title>
        <authorList>
            <person name="Rensing S."/>
            <person name="Lang D."/>
            <person name="Zimmer A."/>
            <person name="Terry A."/>
            <person name="Salamov A."/>
            <person name="Shapiro H."/>
            <person name="Nishiyama T."/>
            <person name="Perroud P.-F."/>
            <person name="Lindquist E."/>
            <person name="Kamisugi Y."/>
            <person name="Tanahashi T."/>
            <person name="Sakakibara K."/>
            <person name="Fujita T."/>
            <person name="Oishi K."/>
            <person name="Shin-I T."/>
            <person name="Kuroki Y."/>
            <person name="Toyoda A."/>
            <person name="Suzuki Y."/>
            <person name="Hashimoto A."/>
            <person name="Yamaguchi K."/>
            <person name="Sugano A."/>
            <person name="Kohara Y."/>
            <person name="Fujiyama A."/>
            <person name="Anterola A."/>
            <person name="Aoki S."/>
            <person name="Ashton N."/>
            <person name="Barbazuk W.B."/>
            <person name="Barker E."/>
            <person name="Bennetzen J."/>
            <person name="Bezanilla M."/>
            <person name="Blankenship R."/>
            <person name="Cho S.H."/>
            <person name="Dutcher S."/>
            <person name="Estelle M."/>
            <person name="Fawcett J.A."/>
            <person name="Gundlach H."/>
            <person name="Hanada K."/>
            <person name="Heyl A."/>
            <person name="Hicks K.A."/>
            <person name="Hugh J."/>
            <person name="Lohr M."/>
            <person name="Mayer K."/>
            <person name="Melkozernov A."/>
            <person name="Murata T."/>
            <person name="Nelson D."/>
            <person name="Pils B."/>
            <person name="Prigge M."/>
            <person name="Reiss B."/>
            <person name="Renner T."/>
            <person name="Rombauts S."/>
            <person name="Rushton P."/>
            <person name="Sanderfoot A."/>
            <person name="Schween G."/>
            <person name="Shiu S.-H."/>
            <person name="Stueber K."/>
            <person name="Theodoulou F.L."/>
            <person name="Tu H."/>
            <person name="Van de Peer Y."/>
            <person name="Verrier P.J."/>
            <person name="Waters E."/>
            <person name="Wood A."/>
            <person name="Yang L."/>
            <person name="Cove D."/>
            <person name="Cuming A."/>
            <person name="Hasebe M."/>
            <person name="Lucas S."/>
            <person name="Mishler D.B."/>
            <person name="Reski R."/>
            <person name="Grigoriev I."/>
            <person name="Quatrano R.S."/>
            <person name="Boore J.L."/>
        </authorList>
    </citation>
    <scope>NUCLEOTIDE SEQUENCE [LARGE SCALE GENOMIC DNA]</scope>
    <source>
        <strain evidence="12 13">cv. Gransden 2004</strain>
    </source>
</reference>
<dbReference type="InterPro" id="IPR034732">
    <property type="entry name" value="EPHD"/>
</dbReference>
<feature type="compositionally biased region" description="Basic residues" evidence="9">
    <location>
        <begin position="1774"/>
        <end position="1783"/>
    </location>
</feature>
<evidence type="ECO:0000256" key="7">
    <source>
        <dbReference type="ARBA" id="ARBA00023117"/>
    </source>
</evidence>
<feature type="region of interest" description="Disordered" evidence="9">
    <location>
        <begin position="1"/>
        <end position="77"/>
    </location>
</feature>
<dbReference type="PANTHER" id="PTHR23069:SF7">
    <property type="entry name" value="P-LOOP CONTAINING NUCLEOSIDE TRIPHOSPHATE HYDROLASES SUPERFAMILY PROTEIN"/>
    <property type="match status" value="1"/>
</dbReference>
<dbReference type="Gene3D" id="1.10.8.60">
    <property type="match status" value="1"/>
</dbReference>
<dbReference type="Pfam" id="PF00004">
    <property type="entry name" value="AAA"/>
    <property type="match status" value="1"/>
</dbReference>
<dbReference type="EMBL" id="ABEU02000008">
    <property type="protein sequence ID" value="PNR49283.1"/>
    <property type="molecule type" value="Genomic_DNA"/>
</dbReference>
<dbReference type="STRING" id="3218.A0A2K1K681"/>
<dbReference type="InterPro" id="IPR003959">
    <property type="entry name" value="ATPase_AAA_core"/>
</dbReference>
<dbReference type="PaxDb" id="3218-PP1S411_7V6.1"/>
<feature type="coiled-coil region" evidence="8">
    <location>
        <begin position="298"/>
        <end position="342"/>
    </location>
</feature>
<keyword evidence="4" id="KW-0863">Zinc-finger</keyword>
<dbReference type="PROSITE" id="PS51805">
    <property type="entry name" value="EPHD"/>
    <property type="match status" value="1"/>
</dbReference>
<dbReference type="FunFam" id="3.40.50.300:FF:000061">
    <property type="entry name" value="ATPase family, AAA domain-containing 2"/>
    <property type="match status" value="1"/>
</dbReference>
<name>A0A2K1K681_PHYPA</name>
<dbReference type="Gene3D" id="3.40.50.300">
    <property type="entry name" value="P-loop containing nucleotide triphosphate hydrolases"/>
    <property type="match status" value="1"/>
</dbReference>
<reference evidence="12" key="3">
    <citation type="submission" date="2020-12" db="UniProtKB">
        <authorList>
            <consortium name="EnsemblPlants"/>
        </authorList>
    </citation>
    <scope>IDENTIFICATION</scope>
</reference>
<dbReference type="GO" id="GO:0005634">
    <property type="term" value="C:nucleus"/>
    <property type="evidence" value="ECO:0000318"/>
    <property type="project" value="GO_Central"/>
</dbReference>
<evidence type="ECO:0000256" key="5">
    <source>
        <dbReference type="ARBA" id="ARBA00022833"/>
    </source>
</evidence>
<dbReference type="InterPro" id="IPR041569">
    <property type="entry name" value="AAA_lid_3"/>
</dbReference>
<dbReference type="GO" id="GO:0045815">
    <property type="term" value="P:transcription initiation-coupled chromatin remodeling"/>
    <property type="evidence" value="ECO:0000318"/>
    <property type="project" value="GO_Central"/>
</dbReference>
<feature type="compositionally biased region" description="Polar residues" evidence="9">
    <location>
        <begin position="1805"/>
        <end position="1825"/>
    </location>
</feature>
<gene>
    <name evidence="12" type="primary">LOC112285693</name>
    <name evidence="11" type="ORF">PHYPA_011179</name>
</gene>
<accession>A0A2K1K681</accession>
<evidence type="ECO:0000313" key="13">
    <source>
        <dbReference type="Proteomes" id="UP000006727"/>
    </source>
</evidence>
<dbReference type="InterPro" id="IPR027417">
    <property type="entry name" value="P-loop_NTPase"/>
</dbReference>
<dbReference type="SUPFAM" id="SSF52540">
    <property type="entry name" value="P-loop containing nucleoside triphosphate hydrolases"/>
    <property type="match status" value="1"/>
</dbReference>
<dbReference type="EnsemblPlants" id="Pp3c8_5410V3.1">
    <property type="protein sequence ID" value="Pp3c8_5410V3.1"/>
    <property type="gene ID" value="Pp3c8_5410"/>
</dbReference>
<feature type="compositionally biased region" description="Basic and acidic residues" evidence="9">
    <location>
        <begin position="1596"/>
        <end position="1606"/>
    </location>
</feature>
<dbReference type="GO" id="GO:0003682">
    <property type="term" value="F:chromatin binding"/>
    <property type="evidence" value="ECO:0000318"/>
    <property type="project" value="GO_Central"/>
</dbReference>
<protein>
    <recommendedName>
        <fullName evidence="10">PHD-type domain-containing protein</fullName>
    </recommendedName>
</protein>
<reference evidence="11 13" key="2">
    <citation type="journal article" date="2018" name="Plant J.">
        <title>The Physcomitrella patens chromosome-scale assembly reveals moss genome structure and evolution.</title>
        <authorList>
            <person name="Lang D."/>
            <person name="Ullrich K.K."/>
            <person name="Murat F."/>
            <person name="Fuchs J."/>
            <person name="Jenkins J."/>
            <person name="Haas F.B."/>
            <person name="Piednoel M."/>
            <person name="Gundlach H."/>
            <person name="Van Bel M."/>
            <person name="Meyberg R."/>
            <person name="Vives C."/>
            <person name="Morata J."/>
            <person name="Symeonidi A."/>
            <person name="Hiss M."/>
            <person name="Muchero W."/>
            <person name="Kamisugi Y."/>
            <person name="Saleh O."/>
            <person name="Blanc G."/>
            <person name="Decker E.L."/>
            <person name="van Gessel N."/>
            <person name="Grimwood J."/>
            <person name="Hayes R.D."/>
            <person name="Graham S.W."/>
            <person name="Gunter L.E."/>
            <person name="McDaniel S.F."/>
            <person name="Hoernstein S.N.W."/>
            <person name="Larsson A."/>
            <person name="Li F.W."/>
            <person name="Perroud P.F."/>
            <person name="Phillips J."/>
            <person name="Ranjan P."/>
            <person name="Rokshar D.S."/>
            <person name="Rothfels C.J."/>
            <person name="Schneider L."/>
            <person name="Shu S."/>
            <person name="Stevenson D.W."/>
            <person name="Thummler F."/>
            <person name="Tillich M."/>
            <person name="Villarreal Aguilar J.C."/>
            <person name="Widiez T."/>
            <person name="Wong G.K."/>
            <person name="Wymore A."/>
            <person name="Zhang Y."/>
            <person name="Zimmer A.D."/>
            <person name="Quatrano R.S."/>
            <person name="Mayer K.F.X."/>
            <person name="Goodstein D."/>
            <person name="Casacuberta J.M."/>
            <person name="Vandepoele K."/>
            <person name="Reski R."/>
            <person name="Cuming A.C."/>
            <person name="Tuskan G.A."/>
            <person name="Maumus F."/>
            <person name="Salse J."/>
            <person name="Schmutz J."/>
            <person name="Rensing S.A."/>
        </authorList>
    </citation>
    <scope>NUCLEOTIDE SEQUENCE [LARGE SCALE GENOMIC DNA]</scope>
    <source>
        <strain evidence="12 13">cv. Gransden 2004</strain>
    </source>
</reference>
<sequence length="1857" mass="202259">MKRKRHQRSGPDGLVPEEEEEPGTEAQHDVEDEDRLKRLLEAAGAAMPEVSDGDGDGEAPADSHLVHSEDPMSDSKVEKTVLAESVMTIVAETAEEEMALTEIVPNMRRCGLCGGTTDGEPAADNPSEVADGQANGCVKPHDESCLADVTLDTKKADGFGAGTGWLGRLLGPLGEQFGVGGVWVHENCAIWSPEVYFSGFGRLKNVKAALRRGRLLRCSLCNHPGATIGCRVDRCPQNYHLPCARAEGCMFNHRKYLMACYDHSYLFKRRRKKRYWVSKSGTVQQDGTQQEHSNLPRISKTQRRAAAAAARLKDIEAEEKYLDKAEEDEEFVRRERKRLQRDLAQIAPLKLGGGSHGSNQGVAPEGWDSVAGLQDVVQCLKEMVTLPLLYPETFTRLGISAPRGVLLHGHPGTGKTLVVRALAGACSRGGQQVAYFARKGADILGKYVGDSERQLRLLFQVAEQCQPAIIFFDEIDGLAPSRCGDRDQTQSSVVSTLLALMDGLSSRGSVVVIGATNRPDSLDPALRRPGRFDREIYFPLPSTEDRASILRLHTRTWNPAPSSEILAAVAKATPGFAGADLQALCVEAAMTALRRVVPLKYILDSAALKESLEIRLPSLPSIQVKAKDWAKAVARAPLPCSRRLASSSLTHVPATPLPRHLAPALLPILVELVVKLGLDARVSLPPLLAKAFYLTELALTAESNLQNTECSYFSNKGVILPEKWQTMVVDCFKDTTSGLGKALEYAFLDTGIMFDAYGAPHYSQPASTVRFENAGIAADEGWVTSKNSRGPSNYEGLSSSRRISNDNDLDEMDTAAQQKWPGCKFRVLLLGGAKQGQKLVAGAVISGFEGLAQTRTLSLPAMLMEGGGDMEQGLIYIIGEARRSAPCVLYMPKIEDWVVSKDKNGKNDMSGIVKHPEGFGISNARAEDSLHERFRVNSKNGDEAPRDISVAWKVMKQQLQTMPPDTQLMLLATCESGVESLPLEVVNYFSPQFERTSSISSVCAAKVSPCVLVEFSSNYELKSVLEKASQDIASVLASGFGSRMARLREEYIAGCSAEKPKFTNAVGVRLPTSLQQAIANKVSQIRTRVREDLGRDLRNIGQDWARILGGSPYANDLAKVFGMDVGRGLGLDLGLEFKNLEFGLVEEANKECNIDVGGKLAAVDKNAVGASCTIGCNERSSLGILEDHQRSAHCKDAEFVISGGRSLNFNEVDVNEHGTMRKTLHLQDLCTSTDRMNDTRIHPVGWDKEQREGQPTSESLGTAKVGDSMKAAEESSATWTSQRKALQSAIAFCGYRLLRDPQLAGLRSATTMLKRVPVVDINEGKDGETFNWETLEFETCGGRRKDEAYEPEYVRGLTAVGFKACRGIYRTGREVEYELRRVIETLYERVHHKIDSGKGSLQYFHLTTQAATLVDLMASWVLEVRKLEIAANMHNVPIAQNILEVPYVEEQQQEPSEAREGVEATDAGAANEELHTASADVALKEGGERGSIQVENGFITRQESKINCNSNGNGDVQRVEASDLIGTAQKSNDGEKLPTTPNGREIQPLANGIARGAYGCFPSEHSQLDAATVPTEIKSKHLSPGRYGARSHHKSHVETTVERDSPGGKIKLLSSFKDTTTSETCLQQRTQDHAPFPHEGSTSTPTPRTKGLRHSVRFKPDCLHQLECVVGEFLNLSCEIDSSNLSVEVLHDLITGCASSALAAAQNVLSKSEKTTITHQVILQWAGLTCRCGSDEDGEVGALMMGGSSMQLPPTESPIASNEQVTPISQTSSRKSKKRKKSRMSFSDLQAPPAKRLGVSAPDASPTSSSFGLISPMKQSNSKKSYTCLRPVSRAVKKLVDDLAISKEANLKFTFGR</sequence>
<dbReference type="Gramene" id="Pp3c8_5410V3.3">
    <property type="protein sequence ID" value="Pp3c8_5410V3.3"/>
    <property type="gene ID" value="Pp3c8_5410"/>
</dbReference>
<dbReference type="GO" id="GO:0008270">
    <property type="term" value="F:zinc ion binding"/>
    <property type="evidence" value="ECO:0007669"/>
    <property type="project" value="UniProtKB-KW"/>
</dbReference>
<evidence type="ECO:0000256" key="6">
    <source>
        <dbReference type="ARBA" id="ARBA00022840"/>
    </source>
</evidence>
<dbReference type="Gramene" id="Pp3c8_5410V3.2">
    <property type="protein sequence ID" value="Pp3c8_5410V3.2"/>
    <property type="gene ID" value="Pp3c8_5410"/>
</dbReference>
<keyword evidence="5" id="KW-0862">Zinc</keyword>
<feature type="region of interest" description="Disordered" evidence="9">
    <location>
        <begin position="1581"/>
        <end position="1609"/>
    </location>
</feature>
<feature type="region of interest" description="Disordered" evidence="9">
    <location>
        <begin position="1246"/>
        <end position="1268"/>
    </location>
</feature>
<dbReference type="Pfam" id="PF13771">
    <property type="entry name" value="zf-HC5HC2H"/>
    <property type="match status" value="1"/>
</dbReference>
<feature type="compositionally biased region" description="Basic and acidic residues" evidence="9">
    <location>
        <begin position="26"/>
        <end position="40"/>
    </location>
</feature>
<evidence type="ECO:0000256" key="9">
    <source>
        <dbReference type="SAM" id="MobiDB-lite"/>
    </source>
</evidence>
<dbReference type="InterPro" id="IPR045199">
    <property type="entry name" value="ATAD2-like"/>
</dbReference>
<dbReference type="PANTHER" id="PTHR23069">
    <property type="entry name" value="AAA DOMAIN-CONTAINING"/>
    <property type="match status" value="1"/>
</dbReference>
<keyword evidence="6" id="KW-0067">ATP-binding</keyword>
<dbReference type="GO" id="GO:0006334">
    <property type="term" value="P:nucleosome assembly"/>
    <property type="evidence" value="ECO:0000318"/>
    <property type="project" value="GO_Central"/>
</dbReference>
<dbReference type="SMART" id="SM00382">
    <property type="entry name" value="AAA"/>
    <property type="match status" value="1"/>
</dbReference>
<dbReference type="GO" id="GO:0042393">
    <property type="term" value="F:histone binding"/>
    <property type="evidence" value="ECO:0000318"/>
    <property type="project" value="GO_Central"/>
</dbReference>
<dbReference type="GO" id="GO:0005524">
    <property type="term" value="F:ATP binding"/>
    <property type="evidence" value="ECO:0007669"/>
    <property type="project" value="UniProtKB-KW"/>
</dbReference>
<evidence type="ECO:0000313" key="12">
    <source>
        <dbReference type="EnsemblPlants" id="Pp3c8_5410V3.1"/>
    </source>
</evidence>
<evidence type="ECO:0000256" key="1">
    <source>
        <dbReference type="ARBA" id="ARBA00006914"/>
    </source>
</evidence>
<dbReference type="RefSeq" id="XP_024382461.1">
    <property type="nucleotide sequence ID" value="XM_024526693.2"/>
</dbReference>
<dbReference type="RefSeq" id="XP_024382459.1">
    <property type="nucleotide sequence ID" value="XM_024526691.2"/>
</dbReference>
<dbReference type="OrthoDB" id="5421at2759"/>
<dbReference type="KEGG" id="ppp:112285693"/>
<feature type="compositionally biased region" description="Basic and acidic residues" evidence="9">
    <location>
        <begin position="64"/>
        <end position="77"/>
    </location>
</feature>
<dbReference type="Pfam" id="PF17862">
    <property type="entry name" value="AAA_lid_3"/>
    <property type="match status" value="1"/>
</dbReference>
<keyword evidence="8" id="KW-0175">Coiled coil</keyword>
<dbReference type="Gene3D" id="3.30.40.10">
    <property type="entry name" value="Zinc/RING finger domain, C3HC4 (zinc finger)"/>
    <property type="match status" value="1"/>
</dbReference>
<evidence type="ECO:0000256" key="2">
    <source>
        <dbReference type="ARBA" id="ARBA00022723"/>
    </source>
</evidence>
<dbReference type="FunCoup" id="A0A2K1K681">
    <property type="interactions" value="1591"/>
</dbReference>
<evidence type="ECO:0000256" key="8">
    <source>
        <dbReference type="SAM" id="Coils"/>
    </source>
</evidence>
<dbReference type="Proteomes" id="UP000006727">
    <property type="component" value="Chromosome 8"/>
</dbReference>
<keyword evidence="3" id="KW-0547">Nucleotide-binding</keyword>
<feature type="region of interest" description="Disordered" evidence="9">
    <location>
        <begin position="1629"/>
        <end position="1652"/>
    </location>
</feature>
<dbReference type="InterPro" id="IPR013083">
    <property type="entry name" value="Znf_RING/FYVE/PHD"/>
</dbReference>